<protein>
    <submittedName>
        <fullName evidence="1">Uncharacterized protein</fullName>
    </submittedName>
</protein>
<evidence type="ECO:0000313" key="2">
    <source>
        <dbReference type="Proteomes" id="UP000050525"/>
    </source>
</evidence>
<keyword evidence="2" id="KW-1185">Reference proteome</keyword>
<sequence>MIKEPLVLIELRLIIHQHFICQGTRGGVTCPPMEKLRDWHVYLSPFKTVIDRESHWKTKAQAWIVPT</sequence>
<comment type="caution">
    <text evidence="1">The sequence shown here is derived from an EMBL/GenBank/DDBJ whole genome shotgun (WGS) entry which is preliminary data.</text>
</comment>
<name>A0A151MWB7_ALLMI</name>
<dbReference type="AlphaFoldDB" id="A0A151MWB7"/>
<dbReference type="EMBL" id="AKHW03004753">
    <property type="protein sequence ID" value="KYO28792.1"/>
    <property type="molecule type" value="Genomic_DNA"/>
</dbReference>
<reference evidence="1 2" key="1">
    <citation type="journal article" date="2012" name="Genome Biol.">
        <title>Sequencing three crocodilian genomes to illuminate the evolution of archosaurs and amniotes.</title>
        <authorList>
            <person name="St John J.A."/>
            <person name="Braun E.L."/>
            <person name="Isberg S.R."/>
            <person name="Miles L.G."/>
            <person name="Chong A.Y."/>
            <person name="Gongora J."/>
            <person name="Dalzell P."/>
            <person name="Moran C."/>
            <person name="Bed'hom B."/>
            <person name="Abzhanov A."/>
            <person name="Burgess S.C."/>
            <person name="Cooksey A.M."/>
            <person name="Castoe T.A."/>
            <person name="Crawford N.G."/>
            <person name="Densmore L.D."/>
            <person name="Drew J.C."/>
            <person name="Edwards S.V."/>
            <person name="Faircloth B.C."/>
            <person name="Fujita M.K."/>
            <person name="Greenwold M.J."/>
            <person name="Hoffmann F.G."/>
            <person name="Howard J.M."/>
            <person name="Iguchi T."/>
            <person name="Janes D.E."/>
            <person name="Khan S.Y."/>
            <person name="Kohno S."/>
            <person name="de Koning A.J."/>
            <person name="Lance S.L."/>
            <person name="McCarthy F.M."/>
            <person name="McCormack J.E."/>
            <person name="Merchant M.E."/>
            <person name="Peterson D.G."/>
            <person name="Pollock D.D."/>
            <person name="Pourmand N."/>
            <person name="Raney B.J."/>
            <person name="Roessler K.A."/>
            <person name="Sanford J.R."/>
            <person name="Sawyer R.H."/>
            <person name="Schmidt C.J."/>
            <person name="Triplett E.W."/>
            <person name="Tuberville T.D."/>
            <person name="Venegas-Anaya M."/>
            <person name="Howard J.T."/>
            <person name="Jarvis E.D."/>
            <person name="Guillette L.J.Jr."/>
            <person name="Glenn T.C."/>
            <person name="Green R.E."/>
            <person name="Ray D.A."/>
        </authorList>
    </citation>
    <scope>NUCLEOTIDE SEQUENCE [LARGE SCALE GENOMIC DNA]</scope>
    <source>
        <strain evidence="1">KSC_2009_1</strain>
    </source>
</reference>
<evidence type="ECO:0000313" key="1">
    <source>
        <dbReference type="EMBL" id="KYO28792.1"/>
    </source>
</evidence>
<gene>
    <name evidence="1" type="ORF">Y1Q_0000004</name>
</gene>
<accession>A0A151MWB7</accession>
<dbReference type="Proteomes" id="UP000050525">
    <property type="component" value="Unassembled WGS sequence"/>
</dbReference>
<proteinExistence type="predicted"/>
<organism evidence="1 2">
    <name type="scientific">Alligator mississippiensis</name>
    <name type="common">American alligator</name>
    <dbReference type="NCBI Taxonomy" id="8496"/>
    <lineage>
        <taxon>Eukaryota</taxon>
        <taxon>Metazoa</taxon>
        <taxon>Chordata</taxon>
        <taxon>Craniata</taxon>
        <taxon>Vertebrata</taxon>
        <taxon>Euteleostomi</taxon>
        <taxon>Archelosauria</taxon>
        <taxon>Archosauria</taxon>
        <taxon>Crocodylia</taxon>
        <taxon>Alligatoridae</taxon>
        <taxon>Alligatorinae</taxon>
        <taxon>Alligator</taxon>
    </lineage>
</organism>